<comment type="caution">
    <text evidence="1">The sequence shown here is derived from an EMBL/GenBank/DDBJ whole genome shotgun (WGS) entry which is preliminary data.</text>
</comment>
<dbReference type="AlphaFoldDB" id="A0A7C2MD65"/>
<evidence type="ECO:0000313" key="1">
    <source>
        <dbReference type="EMBL" id="HER39882.1"/>
    </source>
</evidence>
<dbReference type="Proteomes" id="UP000885753">
    <property type="component" value="Unassembled WGS sequence"/>
</dbReference>
<proteinExistence type="predicted"/>
<dbReference type="EMBL" id="DSEE01000114">
    <property type="protein sequence ID" value="HER39882.1"/>
    <property type="molecule type" value="Genomic_DNA"/>
</dbReference>
<gene>
    <name evidence="1" type="ORF">ENO10_01540</name>
</gene>
<sequence length="100" mass="10758">MSQSNKPVKKENEPVAPTMSLRELGEVLVRHYGLKKGKYEVLVEFMIGVGNVGPSPDNRLPGATFGLSKIGLTKSQKDGPHTVDAEEVLGKKIRGLGSKS</sequence>
<reference evidence="1" key="1">
    <citation type="journal article" date="2020" name="mSystems">
        <title>Genome- and Community-Level Interaction Insights into Carbon Utilization and Element Cycling Functions of Hydrothermarchaeota in Hydrothermal Sediment.</title>
        <authorList>
            <person name="Zhou Z."/>
            <person name="Liu Y."/>
            <person name="Xu W."/>
            <person name="Pan J."/>
            <person name="Luo Z.H."/>
            <person name="Li M."/>
        </authorList>
    </citation>
    <scope>NUCLEOTIDE SEQUENCE [LARGE SCALE GENOMIC DNA]</scope>
    <source>
        <strain evidence="1">SpSt-1235</strain>
    </source>
</reference>
<accession>A0A7C2MD65</accession>
<protein>
    <submittedName>
        <fullName evidence="1">Uncharacterized protein</fullName>
    </submittedName>
</protein>
<name>A0A7C2MD65_9FLAO</name>
<organism evidence="1">
    <name type="scientific">Salinimicrobium catena</name>
    <dbReference type="NCBI Taxonomy" id="390640"/>
    <lineage>
        <taxon>Bacteria</taxon>
        <taxon>Pseudomonadati</taxon>
        <taxon>Bacteroidota</taxon>
        <taxon>Flavobacteriia</taxon>
        <taxon>Flavobacteriales</taxon>
        <taxon>Flavobacteriaceae</taxon>
        <taxon>Salinimicrobium</taxon>
    </lineage>
</organism>